<organism evidence="3 4">
    <name type="scientific">Fusarium oxysporum f. sp. cubense (strain race 4)</name>
    <name type="common">Panama disease fungus</name>
    <dbReference type="NCBI Taxonomy" id="2502994"/>
    <lineage>
        <taxon>Eukaryota</taxon>
        <taxon>Fungi</taxon>
        <taxon>Dikarya</taxon>
        <taxon>Ascomycota</taxon>
        <taxon>Pezizomycotina</taxon>
        <taxon>Sordariomycetes</taxon>
        <taxon>Hypocreomycetidae</taxon>
        <taxon>Hypocreales</taxon>
        <taxon>Nectriaceae</taxon>
        <taxon>Fusarium</taxon>
        <taxon>Fusarium oxysporum species complex</taxon>
    </lineage>
</organism>
<dbReference type="Proteomes" id="UP000016929">
    <property type="component" value="Unassembled WGS sequence"/>
</dbReference>
<evidence type="ECO:0000313" key="3">
    <source>
        <dbReference type="EMBL" id="EMT67096.1"/>
    </source>
</evidence>
<gene>
    <name evidence="3" type="ORF">FOC4_g10003642</name>
</gene>
<accession>N1RNC6</accession>
<dbReference type="EMBL" id="KB726963">
    <property type="protein sequence ID" value="EMT67096.1"/>
    <property type="molecule type" value="Genomic_DNA"/>
</dbReference>
<keyword evidence="4" id="KW-1185">Reference proteome</keyword>
<reference evidence="4" key="2">
    <citation type="journal article" date="2014" name="PLoS ONE">
        <title>Genome and Transcriptome Analysis of the Fungal Pathogen Fusarium oxysporum f. sp. cubense Causing Banana Vascular Wilt Disease.</title>
        <authorList>
            <person name="Guo L."/>
            <person name="Han L."/>
            <person name="Yang L."/>
            <person name="Zeng H."/>
            <person name="Fan D."/>
            <person name="Zhu Y."/>
            <person name="Feng Y."/>
            <person name="Wang G."/>
            <person name="Peng C."/>
            <person name="Jiang X."/>
            <person name="Zhou D."/>
            <person name="Ni P."/>
            <person name="Liang C."/>
            <person name="Liu L."/>
            <person name="Wang J."/>
            <person name="Mao C."/>
            <person name="Fang X."/>
            <person name="Peng M."/>
            <person name="Huang J."/>
        </authorList>
    </citation>
    <scope>NUCLEOTIDE SEQUENCE [LARGE SCALE GENOMIC DNA]</scope>
    <source>
        <strain evidence="4">race 4</strain>
    </source>
</reference>
<evidence type="ECO:0000313" key="4">
    <source>
        <dbReference type="Proteomes" id="UP000016929"/>
    </source>
</evidence>
<keyword evidence="1" id="KW-0175">Coiled coil</keyword>
<feature type="coiled-coil region" evidence="1">
    <location>
        <begin position="4"/>
        <end position="31"/>
    </location>
</feature>
<feature type="compositionally biased region" description="Basic and acidic residues" evidence="2">
    <location>
        <begin position="48"/>
        <end position="65"/>
    </location>
</feature>
<dbReference type="OrthoDB" id="10255512at2759"/>
<proteinExistence type="predicted"/>
<evidence type="ECO:0000256" key="2">
    <source>
        <dbReference type="SAM" id="MobiDB-lite"/>
    </source>
</evidence>
<feature type="compositionally biased region" description="Polar residues" evidence="2">
    <location>
        <begin position="79"/>
        <end position="96"/>
    </location>
</feature>
<reference evidence="4" key="1">
    <citation type="submission" date="2012-09" db="EMBL/GenBank/DDBJ databases">
        <title>Genome sequencing and comparative transcriptomics of race 1 and race 4 of banana pathogen: Fusarium oxysporum f. sp. cubense.</title>
        <authorList>
            <person name="Fang X."/>
            <person name="Huang J."/>
        </authorList>
    </citation>
    <scope>NUCLEOTIDE SEQUENCE [LARGE SCALE GENOMIC DNA]</scope>
    <source>
        <strain evidence="4">race 4</strain>
    </source>
</reference>
<dbReference type="HOGENOM" id="CLU_2359788_0_0_1"/>
<protein>
    <submittedName>
        <fullName evidence="3">Uncharacterized protein</fullName>
    </submittedName>
</protein>
<name>N1RNC6_FUSC4</name>
<dbReference type="STRING" id="1229665.N1RNC6"/>
<feature type="region of interest" description="Disordered" evidence="2">
    <location>
        <begin position="34"/>
        <end position="96"/>
    </location>
</feature>
<sequence>MKQLDEAKKAQKAANAEVNSLKTQVAALVAQINNGGMTRSKSGGGRKPIKDPKRAQELVIVRDPRNGSGLSHIVRRRNLNSSATRSSSQSDGSADA</sequence>
<evidence type="ECO:0000256" key="1">
    <source>
        <dbReference type="SAM" id="Coils"/>
    </source>
</evidence>
<dbReference type="AlphaFoldDB" id="N1RNC6"/>